<dbReference type="WBParaSite" id="Pan_g21039.t1">
    <property type="protein sequence ID" value="Pan_g21039.t1"/>
    <property type="gene ID" value="Pan_g21039"/>
</dbReference>
<reference evidence="2" key="1">
    <citation type="journal article" date="2013" name="Genetics">
        <title>The draft genome and transcriptome of Panagrellus redivivus are shaped by the harsh demands of a free-living lifestyle.</title>
        <authorList>
            <person name="Srinivasan J."/>
            <person name="Dillman A.R."/>
            <person name="Macchietto M.G."/>
            <person name="Heikkinen L."/>
            <person name="Lakso M."/>
            <person name="Fracchia K.M."/>
            <person name="Antoshechkin I."/>
            <person name="Mortazavi A."/>
            <person name="Wong G."/>
            <person name="Sternberg P.W."/>
        </authorList>
    </citation>
    <scope>NUCLEOTIDE SEQUENCE [LARGE SCALE GENOMIC DNA]</scope>
    <source>
        <strain evidence="2">MT8872</strain>
    </source>
</reference>
<keyword evidence="2" id="KW-1185">Reference proteome</keyword>
<dbReference type="InterPro" id="IPR003511">
    <property type="entry name" value="HORMA_dom"/>
</dbReference>
<protein>
    <submittedName>
        <fullName evidence="3">HORMA domain-containing protein</fullName>
    </submittedName>
</protein>
<dbReference type="InterPro" id="IPR036570">
    <property type="entry name" value="HORMA_dom_sf"/>
</dbReference>
<dbReference type="Proteomes" id="UP000492821">
    <property type="component" value="Unassembled WGS sequence"/>
</dbReference>
<feature type="domain" description="HORMA" evidence="1">
    <location>
        <begin position="18"/>
        <end position="216"/>
    </location>
</feature>
<reference evidence="3" key="2">
    <citation type="submission" date="2020-10" db="UniProtKB">
        <authorList>
            <consortium name="WormBaseParasite"/>
        </authorList>
    </citation>
    <scope>IDENTIFICATION</scope>
</reference>
<evidence type="ECO:0000259" key="1">
    <source>
        <dbReference type="PROSITE" id="PS50815"/>
    </source>
</evidence>
<accession>A0A7E4VIW1</accession>
<sequence>MAAELDTTHEMSFINDNDNVEKFLYRFTLFSLSAYVKKRGLLPEKAFRKARIEGHDFWLFDKEEGSDAEKFHYSVVALTQLFRKRTISGLTLITYDDKTKDVIDMLHIDYILPDNSDVSTTMSNSSTDNKESALKQLYKIAAMGGGLADVERLAKNPFKKMPFITVNYKPVQTDEVPLCYVPATPERQIYNLPRDMETFLVATLDAGDGNQVVVTYETNAFFQPHIEDILTNAYAIGNRASLNTVIPFEPFMASPLVRN</sequence>
<organism evidence="2 3">
    <name type="scientific">Panagrellus redivivus</name>
    <name type="common">Microworm</name>
    <dbReference type="NCBI Taxonomy" id="6233"/>
    <lineage>
        <taxon>Eukaryota</taxon>
        <taxon>Metazoa</taxon>
        <taxon>Ecdysozoa</taxon>
        <taxon>Nematoda</taxon>
        <taxon>Chromadorea</taxon>
        <taxon>Rhabditida</taxon>
        <taxon>Tylenchina</taxon>
        <taxon>Panagrolaimomorpha</taxon>
        <taxon>Panagrolaimoidea</taxon>
        <taxon>Panagrolaimidae</taxon>
        <taxon>Panagrellus</taxon>
    </lineage>
</organism>
<proteinExistence type="predicted"/>
<dbReference type="AlphaFoldDB" id="A0A7E4VIW1"/>
<evidence type="ECO:0000313" key="2">
    <source>
        <dbReference type="Proteomes" id="UP000492821"/>
    </source>
</evidence>
<dbReference type="Gene3D" id="3.30.900.10">
    <property type="entry name" value="HORMA domain"/>
    <property type="match status" value="1"/>
</dbReference>
<evidence type="ECO:0000313" key="3">
    <source>
        <dbReference type="WBParaSite" id="Pan_g21039.t1"/>
    </source>
</evidence>
<dbReference type="PROSITE" id="PS50815">
    <property type="entry name" value="HORMA"/>
    <property type="match status" value="1"/>
</dbReference>
<name>A0A7E4VIW1_PANRE</name>